<dbReference type="InterPro" id="IPR007197">
    <property type="entry name" value="rSAM"/>
</dbReference>
<dbReference type="NCBIfam" id="TIGR00238">
    <property type="entry name" value="KamA family radical SAM protein"/>
    <property type="match status" value="1"/>
</dbReference>
<comment type="cofactor">
    <cofactor evidence="1">
        <name>pyridoxal 5'-phosphate</name>
        <dbReference type="ChEBI" id="CHEBI:597326"/>
    </cofactor>
</comment>
<dbReference type="SUPFAM" id="SSF102114">
    <property type="entry name" value="Radical SAM enzymes"/>
    <property type="match status" value="1"/>
</dbReference>
<name>A0A3E2GXG7_SCYLI</name>
<evidence type="ECO:0008006" key="10">
    <source>
        <dbReference type="Google" id="ProtNLM"/>
    </source>
</evidence>
<keyword evidence="6" id="KW-0408">Iron</keyword>
<keyword evidence="3" id="KW-0949">S-adenosyl-L-methionine</keyword>
<dbReference type="PANTHER" id="PTHR30538">
    <property type="entry name" value="LYSINE 2,3-AMINOMUTASE-RELATED"/>
    <property type="match status" value="1"/>
</dbReference>
<evidence type="ECO:0000256" key="4">
    <source>
        <dbReference type="ARBA" id="ARBA00022723"/>
    </source>
</evidence>
<evidence type="ECO:0000256" key="6">
    <source>
        <dbReference type="ARBA" id="ARBA00023004"/>
    </source>
</evidence>
<proteinExistence type="predicted"/>
<dbReference type="SFLD" id="SFLDS00029">
    <property type="entry name" value="Radical_SAM"/>
    <property type="match status" value="1"/>
</dbReference>
<comment type="caution">
    <text evidence="8">The sequence shown here is derived from an EMBL/GenBank/DDBJ whole genome shotgun (WGS) entry which is preliminary data.</text>
</comment>
<evidence type="ECO:0000256" key="7">
    <source>
        <dbReference type="ARBA" id="ARBA00023014"/>
    </source>
</evidence>
<dbReference type="AlphaFoldDB" id="A0A3E2GXG7"/>
<dbReference type="PANTHER" id="PTHR30538:SF0">
    <property type="entry name" value="L-LYSINE 2,3-AMINOMUTASE AQ_1632-RELATED"/>
    <property type="match status" value="1"/>
</dbReference>
<dbReference type="STRING" id="5539.A0A3E2GXG7"/>
<dbReference type="Proteomes" id="UP000258309">
    <property type="component" value="Unassembled WGS sequence"/>
</dbReference>
<evidence type="ECO:0000256" key="3">
    <source>
        <dbReference type="ARBA" id="ARBA00022691"/>
    </source>
</evidence>
<accession>A0A3E2GXG7</accession>
<protein>
    <recommendedName>
        <fullName evidence="10">Radical SAM core domain-containing protein</fullName>
    </recommendedName>
</protein>
<dbReference type="Gene3D" id="3.20.20.70">
    <property type="entry name" value="Aldolase class I"/>
    <property type="match status" value="1"/>
</dbReference>
<dbReference type="OrthoDB" id="5396721at2759"/>
<dbReference type="EMBL" id="NCSJ02000300">
    <property type="protein sequence ID" value="RFU25844.1"/>
    <property type="molecule type" value="Genomic_DNA"/>
</dbReference>
<dbReference type="InterPro" id="IPR013785">
    <property type="entry name" value="Aldolase_TIM"/>
</dbReference>
<dbReference type="OMA" id="IPNSEHW"/>
<evidence type="ECO:0000256" key="5">
    <source>
        <dbReference type="ARBA" id="ARBA00022898"/>
    </source>
</evidence>
<dbReference type="SFLD" id="SFLDG01070">
    <property type="entry name" value="PLP-dependent"/>
    <property type="match status" value="1"/>
</dbReference>
<evidence type="ECO:0000256" key="2">
    <source>
        <dbReference type="ARBA" id="ARBA00022485"/>
    </source>
</evidence>
<keyword evidence="4" id="KW-0479">Metal-binding</keyword>
<dbReference type="CDD" id="cd01335">
    <property type="entry name" value="Radical_SAM"/>
    <property type="match status" value="1"/>
</dbReference>
<gene>
    <name evidence="8" type="ORF">B7463_g10491</name>
</gene>
<sequence length="513" mass="57878">MFFSIGRSSIGSLTALTARRFPTRRWFSLPLVQSRIFSSTPNGSKPPPLATSSTIDLEPGLIFSGPILQQISPTLHVNYKPVENEPYWQKIKQWENVSEQQFLSYSWQASIASEVSKTVQGEAKLYAFLKDVLPDIIPAASGYEQIRTRDAFIQDVMEGIKEAPMSIRLTPQILSVINWNRPLQDPIRRQFIPMKSTFLPDHPMLSMDSLHETKDSPVPGLVHRYPDKVLFLATSVCPLYCRFCTRSYSVGGNTDSVTKRSFKPILRRWEAMLEYIANTETVTDVVISGGDSYYLSPEQIRLIGERLLSIDHIKRLRFASKGLAVSPSRILDPTDTWTDELIRLSNLGRRMGKAVALHTHFNHPNEITWVTRKAAQRLFENGVTVRNQSVLLKGVNDDVCTMKGLIRALADNNIQPYYVYQTDMVKGVEDLRTPLQTILDLECQIRGSIAGFMTPQFVVDLPGGGGKRLAASYETYDRQTGISTFIAPAVTGRGKDNKVYEYYDPLPPVKHFP</sequence>
<dbReference type="GO" id="GO:0051539">
    <property type="term" value="F:4 iron, 4 sulfur cluster binding"/>
    <property type="evidence" value="ECO:0007669"/>
    <property type="project" value="UniProtKB-KW"/>
</dbReference>
<evidence type="ECO:0000313" key="8">
    <source>
        <dbReference type="EMBL" id="RFU25844.1"/>
    </source>
</evidence>
<evidence type="ECO:0000256" key="1">
    <source>
        <dbReference type="ARBA" id="ARBA00001933"/>
    </source>
</evidence>
<reference evidence="8 9" key="1">
    <citation type="submission" date="2018-05" db="EMBL/GenBank/DDBJ databases">
        <title>Draft genome sequence of Scytalidium lignicola DSM 105466, a ubiquitous saprotrophic fungus.</title>
        <authorList>
            <person name="Buettner E."/>
            <person name="Gebauer A.M."/>
            <person name="Hofrichter M."/>
            <person name="Liers C."/>
            <person name="Kellner H."/>
        </authorList>
    </citation>
    <scope>NUCLEOTIDE SEQUENCE [LARGE SCALE GENOMIC DNA]</scope>
    <source>
        <strain evidence="8 9">DSM 105466</strain>
    </source>
</reference>
<keyword evidence="9" id="KW-1185">Reference proteome</keyword>
<evidence type="ECO:0000313" key="9">
    <source>
        <dbReference type="Proteomes" id="UP000258309"/>
    </source>
</evidence>
<dbReference type="InterPro" id="IPR003739">
    <property type="entry name" value="Lys_aminomutase/Glu_NH3_mut"/>
</dbReference>
<keyword evidence="7" id="KW-0411">Iron-sulfur</keyword>
<feature type="non-terminal residue" evidence="8">
    <location>
        <position position="513"/>
    </location>
</feature>
<keyword evidence="2" id="KW-0004">4Fe-4S</keyword>
<dbReference type="GO" id="GO:0046872">
    <property type="term" value="F:metal ion binding"/>
    <property type="evidence" value="ECO:0007669"/>
    <property type="project" value="UniProtKB-KW"/>
</dbReference>
<keyword evidence="5" id="KW-0663">Pyridoxal phosphate</keyword>
<organism evidence="8 9">
    <name type="scientific">Scytalidium lignicola</name>
    <name type="common">Hyphomycete</name>
    <dbReference type="NCBI Taxonomy" id="5539"/>
    <lineage>
        <taxon>Eukaryota</taxon>
        <taxon>Fungi</taxon>
        <taxon>Dikarya</taxon>
        <taxon>Ascomycota</taxon>
        <taxon>Pezizomycotina</taxon>
        <taxon>Leotiomycetes</taxon>
        <taxon>Leotiomycetes incertae sedis</taxon>
        <taxon>Scytalidium</taxon>
    </lineage>
</organism>
<dbReference type="GO" id="GO:0003824">
    <property type="term" value="F:catalytic activity"/>
    <property type="evidence" value="ECO:0007669"/>
    <property type="project" value="InterPro"/>
</dbReference>
<feature type="non-terminal residue" evidence="8">
    <location>
        <position position="1"/>
    </location>
</feature>
<dbReference type="InterPro" id="IPR058240">
    <property type="entry name" value="rSAM_sf"/>
</dbReference>